<keyword evidence="5" id="KW-0813">Transport</keyword>
<feature type="domain" description="ABC transmembrane type-2" evidence="6">
    <location>
        <begin position="33"/>
        <end position="261"/>
    </location>
</feature>
<evidence type="ECO:0000259" key="6">
    <source>
        <dbReference type="PROSITE" id="PS51012"/>
    </source>
</evidence>
<dbReference type="GO" id="GO:0140359">
    <property type="term" value="F:ABC-type transporter activity"/>
    <property type="evidence" value="ECO:0007669"/>
    <property type="project" value="InterPro"/>
</dbReference>
<comment type="caution">
    <text evidence="7">The sequence shown here is derived from an EMBL/GenBank/DDBJ whole genome shotgun (WGS) entry which is preliminary data.</text>
</comment>
<name>A0A242AMY0_ENTFC</name>
<keyword evidence="4 5" id="KW-0472">Membrane</keyword>
<feature type="transmembrane region" description="Helical" evidence="5">
    <location>
        <begin position="43"/>
        <end position="62"/>
    </location>
</feature>
<keyword evidence="3 5" id="KW-1133">Transmembrane helix</keyword>
<evidence type="ECO:0000256" key="1">
    <source>
        <dbReference type="ARBA" id="ARBA00004141"/>
    </source>
</evidence>
<dbReference type="EMBL" id="QHGU01000230">
    <property type="protein sequence ID" value="PZM51682.1"/>
    <property type="molecule type" value="Genomic_DNA"/>
</dbReference>
<comment type="subcellular location">
    <subcellularLocation>
        <location evidence="5">Cell membrane</location>
        <topology evidence="5">Multi-pass membrane protein</topology>
    </subcellularLocation>
    <subcellularLocation>
        <location evidence="1">Membrane</location>
        <topology evidence="1">Multi-pass membrane protein</topology>
    </subcellularLocation>
</comment>
<reference evidence="7 9" key="1">
    <citation type="submission" date="2017-05" db="EMBL/GenBank/DDBJ databases">
        <title>The Genome Sequence of Enterococcus faecium 7H8_DIV0219.</title>
        <authorList>
            <consortium name="The Broad Institute Genomics Platform"/>
            <consortium name="The Broad Institute Genomic Center for Infectious Diseases"/>
            <person name="Earl A."/>
            <person name="Manson A."/>
            <person name="Schwartman J."/>
            <person name="Gilmore M."/>
            <person name="Abouelleil A."/>
            <person name="Cao P."/>
            <person name="Chapman S."/>
            <person name="Cusick C."/>
            <person name="Shea T."/>
            <person name="Young S."/>
            <person name="Neafsey D."/>
            <person name="Nusbaum C."/>
            <person name="Birren B."/>
        </authorList>
    </citation>
    <scope>NUCLEOTIDE SEQUENCE [LARGE SCALE GENOMIC DNA]</scope>
    <source>
        <strain evidence="7 9">7H8_DIV0219</strain>
    </source>
</reference>
<feature type="transmembrane region" description="Helical" evidence="5">
    <location>
        <begin position="150"/>
        <end position="172"/>
    </location>
</feature>
<keyword evidence="5" id="KW-1003">Cell membrane</keyword>
<keyword evidence="2 5" id="KW-0812">Transmembrane</keyword>
<feature type="transmembrane region" description="Helical" evidence="5">
    <location>
        <begin position="237"/>
        <end position="258"/>
    </location>
</feature>
<sequence length="268" mass="30074">MMPSQFREQHYLGIKGLKIIVKNELNAFLRNKGLIISQLVQPILYYIFIVLGINSFVTNIAYEGKTISYADYALTGILGILIISQMTQTIYRITIDKRYGLLALKRQSGVSPFYYIIGMSMYPTIGICIQSSVLYIIATLFGSSIGLINYLAGIIVVIIVLYFWTSIAALITMKINDYQRRDSIISFIITPLGFTAPAFYLITNVPTFIKVIGYFNPLTYQLYAIRSIVFATPANSLLIIVLVFLATLIMISISSFAVSKMSLVLTER</sequence>
<evidence type="ECO:0000313" key="9">
    <source>
        <dbReference type="Proteomes" id="UP000194885"/>
    </source>
</evidence>
<evidence type="ECO:0000256" key="2">
    <source>
        <dbReference type="ARBA" id="ARBA00022692"/>
    </source>
</evidence>
<evidence type="ECO:0000313" key="7">
    <source>
        <dbReference type="EMBL" id="OTN82240.1"/>
    </source>
</evidence>
<feature type="transmembrane region" description="Helical" evidence="5">
    <location>
        <begin position="184"/>
        <end position="202"/>
    </location>
</feature>
<dbReference type="PROSITE" id="PS51012">
    <property type="entry name" value="ABC_TM2"/>
    <property type="match status" value="1"/>
</dbReference>
<dbReference type="EMBL" id="NGKW01000048">
    <property type="protein sequence ID" value="OTN82240.1"/>
    <property type="molecule type" value="Genomic_DNA"/>
</dbReference>
<evidence type="ECO:0000313" key="8">
    <source>
        <dbReference type="EMBL" id="PZM51682.1"/>
    </source>
</evidence>
<feature type="transmembrane region" description="Helical" evidence="5">
    <location>
        <begin position="74"/>
        <end position="93"/>
    </location>
</feature>
<dbReference type="Proteomes" id="UP000194885">
    <property type="component" value="Unassembled WGS sequence"/>
</dbReference>
<accession>A0A242AMY0</accession>
<evidence type="ECO:0000256" key="5">
    <source>
        <dbReference type="RuleBase" id="RU361157"/>
    </source>
</evidence>
<dbReference type="Proteomes" id="UP000249070">
    <property type="component" value="Unassembled WGS sequence"/>
</dbReference>
<dbReference type="Pfam" id="PF01061">
    <property type="entry name" value="ABC2_membrane"/>
    <property type="match status" value="1"/>
</dbReference>
<dbReference type="InterPro" id="IPR047817">
    <property type="entry name" value="ABC2_TM_bact-type"/>
</dbReference>
<dbReference type="InterPro" id="IPR000412">
    <property type="entry name" value="ABC_2_transport"/>
</dbReference>
<gene>
    <name evidence="7" type="ORF">A5810_003224</name>
    <name evidence="8" type="ORF">DKP91_16425</name>
</gene>
<protein>
    <recommendedName>
        <fullName evidence="5">Transport permease protein</fullName>
    </recommendedName>
</protein>
<dbReference type="PIRSF" id="PIRSF006648">
    <property type="entry name" value="DrrB"/>
    <property type="match status" value="1"/>
</dbReference>
<proteinExistence type="inferred from homology"/>
<dbReference type="PANTHER" id="PTHR43229:SF3">
    <property type="entry name" value="ABC-TYPE MULTIDRUG TRANSPORT SYSTEM, PERMEASE COMPONENT"/>
    <property type="match status" value="1"/>
</dbReference>
<feature type="transmembrane region" description="Helical" evidence="5">
    <location>
        <begin position="113"/>
        <end position="138"/>
    </location>
</feature>
<comment type="similarity">
    <text evidence="5">Belongs to the ABC-2 integral membrane protein family.</text>
</comment>
<evidence type="ECO:0000313" key="10">
    <source>
        <dbReference type="Proteomes" id="UP000249070"/>
    </source>
</evidence>
<evidence type="ECO:0000256" key="4">
    <source>
        <dbReference type="ARBA" id="ARBA00023136"/>
    </source>
</evidence>
<organism evidence="7 9">
    <name type="scientific">Enterococcus faecium</name>
    <name type="common">Streptococcus faecium</name>
    <dbReference type="NCBI Taxonomy" id="1352"/>
    <lineage>
        <taxon>Bacteria</taxon>
        <taxon>Bacillati</taxon>
        <taxon>Bacillota</taxon>
        <taxon>Bacilli</taxon>
        <taxon>Lactobacillales</taxon>
        <taxon>Enterococcaceae</taxon>
        <taxon>Enterococcus</taxon>
    </lineage>
</organism>
<evidence type="ECO:0000256" key="3">
    <source>
        <dbReference type="ARBA" id="ARBA00022989"/>
    </source>
</evidence>
<dbReference type="AlphaFoldDB" id="A0A242AMY0"/>
<dbReference type="RefSeq" id="WP_002299561.1">
    <property type="nucleotide sequence ID" value="NZ_AP022342.1"/>
</dbReference>
<dbReference type="GO" id="GO:0043190">
    <property type="term" value="C:ATP-binding cassette (ABC) transporter complex"/>
    <property type="evidence" value="ECO:0007669"/>
    <property type="project" value="InterPro"/>
</dbReference>
<dbReference type="PANTHER" id="PTHR43229">
    <property type="entry name" value="NODULATION PROTEIN J"/>
    <property type="match status" value="1"/>
</dbReference>
<reference evidence="8 10" key="2">
    <citation type="submission" date="2018-05" db="EMBL/GenBank/DDBJ databases">
        <title>Vancomycin-resistant Enterococcus faecium strain from Chelyabinsk, Russia.</title>
        <authorList>
            <person name="Gostev V."/>
            <person name="Goncharov A."/>
            <person name="Kolodzhieva V."/>
            <person name="Suvorov A."/>
            <person name="Sidorenko S."/>
            <person name="Zueva L."/>
        </authorList>
    </citation>
    <scope>NUCLEOTIDE SEQUENCE [LARGE SCALE GENOMIC DNA]</scope>
    <source>
        <strain evidence="8 10">20</strain>
    </source>
</reference>
<dbReference type="InterPro" id="IPR013525">
    <property type="entry name" value="ABC2_TM"/>
</dbReference>
<dbReference type="InterPro" id="IPR051784">
    <property type="entry name" value="Nod_factor_ABC_transporter"/>
</dbReference>